<dbReference type="InterPro" id="IPR002893">
    <property type="entry name" value="Znf_MYND"/>
</dbReference>
<evidence type="ECO:0000313" key="7">
    <source>
        <dbReference type="Proteomes" id="UP000703269"/>
    </source>
</evidence>
<dbReference type="PROSITE" id="PS50865">
    <property type="entry name" value="ZF_MYND_2"/>
    <property type="match status" value="1"/>
</dbReference>
<evidence type="ECO:0000256" key="1">
    <source>
        <dbReference type="ARBA" id="ARBA00022723"/>
    </source>
</evidence>
<feature type="domain" description="MYND-type" evidence="5">
    <location>
        <begin position="473"/>
        <end position="519"/>
    </location>
</feature>
<dbReference type="AlphaFoldDB" id="A0A9P3G980"/>
<evidence type="ECO:0000256" key="4">
    <source>
        <dbReference type="PROSITE-ProRule" id="PRU00134"/>
    </source>
</evidence>
<organism evidence="6 7">
    <name type="scientific">Phanerochaete sordida</name>
    <dbReference type="NCBI Taxonomy" id="48140"/>
    <lineage>
        <taxon>Eukaryota</taxon>
        <taxon>Fungi</taxon>
        <taxon>Dikarya</taxon>
        <taxon>Basidiomycota</taxon>
        <taxon>Agaricomycotina</taxon>
        <taxon>Agaricomycetes</taxon>
        <taxon>Polyporales</taxon>
        <taxon>Phanerochaetaceae</taxon>
        <taxon>Phanerochaete</taxon>
    </lineage>
</organism>
<dbReference type="GO" id="GO:0008270">
    <property type="term" value="F:zinc ion binding"/>
    <property type="evidence" value="ECO:0007669"/>
    <property type="project" value="UniProtKB-KW"/>
</dbReference>
<reference evidence="6 7" key="1">
    <citation type="submission" date="2021-08" db="EMBL/GenBank/DDBJ databases">
        <title>Draft Genome Sequence of Phanerochaete sordida strain YK-624.</title>
        <authorList>
            <person name="Mori T."/>
            <person name="Dohra H."/>
            <person name="Suzuki T."/>
            <person name="Kawagishi H."/>
            <person name="Hirai H."/>
        </authorList>
    </citation>
    <scope>NUCLEOTIDE SEQUENCE [LARGE SCALE GENOMIC DNA]</scope>
    <source>
        <strain evidence="6 7">YK-624</strain>
    </source>
</reference>
<keyword evidence="3" id="KW-0862">Zinc</keyword>
<proteinExistence type="predicted"/>
<evidence type="ECO:0000256" key="3">
    <source>
        <dbReference type="ARBA" id="ARBA00022833"/>
    </source>
</evidence>
<comment type="caution">
    <text evidence="6">The sequence shown here is derived from an EMBL/GenBank/DDBJ whole genome shotgun (WGS) entry which is preliminary data.</text>
</comment>
<keyword evidence="2 4" id="KW-0863">Zinc-finger</keyword>
<accession>A0A9P3G980</accession>
<dbReference type="EMBL" id="BPQB01000016">
    <property type="protein sequence ID" value="GJE90260.1"/>
    <property type="molecule type" value="Genomic_DNA"/>
</dbReference>
<protein>
    <submittedName>
        <fullName evidence="6">Zinc finger MYND domain-containing protein</fullName>
    </submittedName>
</protein>
<keyword evidence="1" id="KW-0479">Metal-binding</keyword>
<sequence>MDGDAKGGVAVQPDTPNWAEMVGSPERWTEAFMLLHKDRTRSDPSTRRDLFAALCRADHDAWHRLWEHEFFPTVLLAARDDHFCGCTWEELVTTDTETRRRTTEYVLWVLLFLNRCVHRIMTEYEGRDPYPREREAAVDILEHEHNGLWTRLWQVCVPFLDQATADEVDERLPEAHSLLSCVMNCSSLSDHVLRDYKRLPREHASAHILPLHVFTWIHTKNYTLRLRALEVIATSPGKSPHLLLDIVEGPVTSEDIFHAFCRDFGDPGVRDGFLYYAHTVMGALWPTRVPRLESKLERKTFGYFIGAYRRQLCLGDRGAPWHSMVTEGHLSYIALALRYAVLYPGPGALMPEAQFYGIVCIIAQWLVPAMEGKETPWPSQKQQGLPNFTDTLKTITRLFSAYRPPKPALALLGRHTHRAWQATVAVLDARRDLRELAQWREPLVVWRRLGWFMPADAREDDVDEEPRGVLERCAWTECECHVHRPLHPVKVCKGCWLVAYCGARCQTSDWEQGGHRTVCRRNAES</sequence>
<gene>
    <name evidence="6" type="ORF">PsYK624_063890</name>
</gene>
<evidence type="ECO:0000259" key="5">
    <source>
        <dbReference type="PROSITE" id="PS50865"/>
    </source>
</evidence>
<dbReference type="Gene3D" id="6.10.140.2220">
    <property type="match status" value="1"/>
</dbReference>
<evidence type="ECO:0000256" key="2">
    <source>
        <dbReference type="ARBA" id="ARBA00022771"/>
    </source>
</evidence>
<keyword evidence="7" id="KW-1185">Reference proteome</keyword>
<name>A0A9P3G980_9APHY</name>
<dbReference type="PROSITE" id="PS01360">
    <property type="entry name" value="ZF_MYND_1"/>
    <property type="match status" value="1"/>
</dbReference>
<dbReference type="SUPFAM" id="SSF144232">
    <property type="entry name" value="HIT/MYND zinc finger-like"/>
    <property type="match status" value="1"/>
</dbReference>
<dbReference type="OrthoDB" id="341421at2759"/>
<dbReference type="Proteomes" id="UP000703269">
    <property type="component" value="Unassembled WGS sequence"/>
</dbReference>
<evidence type="ECO:0000313" key="6">
    <source>
        <dbReference type="EMBL" id="GJE90260.1"/>
    </source>
</evidence>